<evidence type="ECO:0000313" key="2">
    <source>
        <dbReference type="EMBL" id="MDT0576731.1"/>
    </source>
</evidence>
<reference evidence="2 3" key="1">
    <citation type="submission" date="2023-09" db="EMBL/GenBank/DDBJ databases">
        <authorList>
            <person name="Rey-Velasco X."/>
        </authorList>
    </citation>
    <scope>NUCLEOTIDE SEQUENCE [LARGE SCALE GENOMIC DNA]</scope>
    <source>
        <strain evidence="2 3">F390</strain>
    </source>
</reference>
<dbReference type="CDD" id="cd00564">
    <property type="entry name" value="TMP_TenI"/>
    <property type="match status" value="1"/>
</dbReference>
<keyword evidence="3" id="KW-1185">Reference proteome</keyword>
<feature type="domain" description="Thiamine phosphate synthase/TenI" evidence="1">
    <location>
        <begin position="10"/>
        <end position="166"/>
    </location>
</feature>
<name>A0ABU2ZJE8_9SPHN</name>
<dbReference type="SUPFAM" id="SSF51391">
    <property type="entry name" value="Thiamin phosphate synthase"/>
    <property type="match status" value="1"/>
</dbReference>
<evidence type="ECO:0000313" key="3">
    <source>
        <dbReference type="Proteomes" id="UP001259803"/>
    </source>
</evidence>
<accession>A0ABU2ZJE8</accession>
<protein>
    <submittedName>
        <fullName evidence="2">Thiamine phosphate synthase</fullName>
    </submittedName>
</protein>
<dbReference type="Gene3D" id="3.20.20.70">
    <property type="entry name" value="Aldolase class I"/>
    <property type="match status" value="1"/>
</dbReference>
<dbReference type="Pfam" id="PF02581">
    <property type="entry name" value="TMP-TENI"/>
    <property type="match status" value="1"/>
</dbReference>
<dbReference type="EMBL" id="JAVRHS010000010">
    <property type="protein sequence ID" value="MDT0576731.1"/>
    <property type="molecule type" value="Genomic_DNA"/>
</dbReference>
<dbReference type="InterPro" id="IPR013785">
    <property type="entry name" value="Aldolase_TIM"/>
</dbReference>
<comment type="caution">
    <text evidence="2">The sequence shown here is derived from an EMBL/GenBank/DDBJ whole genome shotgun (WGS) entry which is preliminary data.</text>
</comment>
<proteinExistence type="predicted"/>
<dbReference type="InterPro" id="IPR036206">
    <property type="entry name" value="ThiamineP_synth_sf"/>
</dbReference>
<dbReference type="RefSeq" id="WP_311341307.1">
    <property type="nucleotide sequence ID" value="NZ_JAVRHS010000010.1"/>
</dbReference>
<evidence type="ECO:0000259" key="1">
    <source>
        <dbReference type="Pfam" id="PF02581"/>
    </source>
</evidence>
<organism evidence="2 3">
    <name type="scientific">Croceicoccus esteveae</name>
    <dbReference type="NCBI Taxonomy" id="3075597"/>
    <lineage>
        <taxon>Bacteria</taxon>
        <taxon>Pseudomonadati</taxon>
        <taxon>Pseudomonadota</taxon>
        <taxon>Alphaproteobacteria</taxon>
        <taxon>Sphingomonadales</taxon>
        <taxon>Erythrobacteraceae</taxon>
        <taxon>Croceicoccus</taxon>
    </lineage>
</organism>
<sequence>MQRPVPGLWLVSDDRNDDQLAQLLRRLPSGCGLIFRHYHLAPEARRKRFDALRLLAHAHRHVIVLADAPAVARKWRADGVYGAPARIALRRSSERGFLRLATAHSLAQLAAGVRTAADLALLSPVYPTRTHPGAKVLGPVRALLLARQVPLKVAMLGGMTRARARRMGSVEWAAIDGLGRCPSVS</sequence>
<dbReference type="InterPro" id="IPR022998">
    <property type="entry name" value="ThiamineP_synth_TenI"/>
</dbReference>
<gene>
    <name evidence="2" type="ORF">RM533_11140</name>
</gene>
<dbReference type="Proteomes" id="UP001259803">
    <property type="component" value="Unassembled WGS sequence"/>
</dbReference>